<evidence type="ECO:0000256" key="3">
    <source>
        <dbReference type="ARBA" id="ARBA00022679"/>
    </source>
</evidence>
<dbReference type="SUPFAM" id="SSF48576">
    <property type="entry name" value="Terpenoid synthases"/>
    <property type="match status" value="1"/>
</dbReference>
<proteinExistence type="inferred from homology"/>
<comment type="cofactor">
    <cofactor evidence="1">
        <name>Mg(2+)</name>
        <dbReference type="ChEBI" id="CHEBI:18420"/>
    </cofactor>
</comment>
<organism evidence="7 8">
    <name type="scientific">Zhihengliuella alba</name>
    <dbReference type="NCBI Taxonomy" id="547018"/>
    <lineage>
        <taxon>Bacteria</taxon>
        <taxon>Bacillati</taxon>
        <taxon>Actinomycetota</taxon>
        <taxon>Actinomycetes</taxon>
        <taxon>Micrococcales</taxon>
        <taxon>Micrococcaceae</taxon>
        <taxon>Zhihengliuella</taxon>
    </lineage>
</organism>
<dbReference type="EMBL" id="BAABCJ010000001">
    <property type="protein sequence ID" value="GAA3696535.1"/>
    <property type="molecule type" value="Genomic_DNA"/>
</dbReference>
<evidence type="ECO:0000313" key="8">
    <source>
        <dbReference type="Proteomes" id="UP001501536"/>
    </source>
</evidence>
<keyword evidence="8" id="KW-1185">Reference proteome</keyword>
<gene>
    <name evidence="7" type="primary">idsA</name>
    <name evidence="7" type="ORF">GCM10022377_06740</name>
</gene>
<comment type="caution">
    <text evidence="7">The sequence shown here is derived from an EMBL/GenBank/DDBJ whole genome shotgun (WGS) entry which is preliminary data.</text>
</comment>
<keyword evidence="4" id="KW-0479">Metal-binding</keyword>
<evidence type="ECO:0000256" key="4">
    <source>
        <dbReference type="ARBA" id="ARBA00022723"/>
    </source>
</evidence>
<dbReference type="InterPro" id="IPR008949">
    <property type="entry name" value="Isoprenoid_synthase_dom_sf"/>
</dbReference>
<dbReference type="Proteomes" id="UP001501536">
    <property type="component" value="Unassembled WGS sequence"/>
</dbReference>
<dbReference type="InterPro" id="IPR033749">
    <property type="entry name" value="Polyprenyl_synt_CS"/>
</dbReference>
<dbReference type="Pfam" id="PF00348">
    <property type="entry name" value="polyprenyl_synt"/>
    <property type="match status" value="1"/>
</dbReference>
<evidence type="ECO:0000313" key="7">
    <source>
        <dbReference type="EMBL" id="GAA3696535.1"/>
    </source>
</evidence>
<dbReference type="PANTHER" id="PTHR12001">
    <property type="entry name" value="GERANYLGERANYL PYROPHOSPHATE SYNTHASE"/>
    <property type="match status" value="1"/>
</dbReference>
<dbReference type="CDD" id="cd00685">
    <property type="entry name" value="Trans_IPPS_HT"/>
    <property type="match status" value="1"/>
</dbReference>
<keyword evidence="5" id="KW-0460">Magnesium</keyword>
<comment type="similarity">
    <text evidence="2 6">Belongs to the FPP/GGPP synthase family.</text>
</comment>
<protein>
    <submittedName>
        <fullName evidence="7">Geranylgeranyl pyrophosphate synthase IdsA</fullName>
    </submittedName>
</protein>
<accession>A0ABP7CXP5</accession>
<evidence type="ECO:0000256" key="1">
    <source>
        <dbReference type="ARBA" id="ARBA00001946"/>
    </source>
</evidence>
<dbReference type="PROSITE" id="PS00723">
    <property type="entry name" value="POLYPRENYL_SYNTHASE_1"/>
    <property type="match status" value="1"/>
</dbReference>
<dbReference type="SFLD" id="SFLDS00005">
    <property type="entry name" value="Isoprenoid_Synthase_Type_I"/>
    <property type="match status" value="1"/>
</dbReference>
<reference evidence="8" key="1">
    <citation type="journal article" date="2019" name="Int. J. Syst. Evol. Microbiol.">
        <title>The Global Catalogue of Microorganisms (GCM) 10K type strain sequencing project: providing services to taxonomists for standard genome sequencing and annotation.</title>
        <authorList>
            <consortium name="The Broad Institute Genomics Platform"/>
            <consortium name="The Broad Institute Genome Sequencing Center for Infectious Disease"/>
            <person name="Wu L."/>
            <person name="Ma J."/>
        </authorList>
    </citation>
    <scope>NUCLEOTIDE SEQUENCE [LARGE SCALE GENOMIC DNA]</scope>
    <source>
        <strain evidence="8">JCM 16961</strain>
    </source>
</reference>
<dbReference type="RefSeq" id="WP_344879953.1">
    <property type="nucleotide sequence ID" value="NZ_BAABCJ010000001.1"/>
</dbReference>
<keyword evidence="3 6" id="KW-0808">Transferase</keyword>
<name>A0ABP7CXP5_9MICC</name>
<dbReference type="PANTHER" id="PTHR12001:SF85">
    <property type="entry name" value="SHORT CHAIN ISOPRENYL DIPHOSPHATE SYNTHASE"/>
    <property type="match status" value="1"/>
</dbReference>
<evidence type="ECO:0000256" key="2">
    <source>
        <dbReference type="ARBA" id="ARBA00006706"/>
    </source>
</evidence>
<dbReference type="PROSITE" id="PS00444">
    <property type="entry name" value="POLYPRENYL_SYNTHASE_2"/>
    <property type="match status" value="1"/>
</dbReference>
<evidence type="ECO:0000256" key="5">
    <source>
        <dbReference type="ARBA" id="ARBA00022842"/>
    </source>
</evidence>
<dbReference type="InterPro" id="IPR000092">
    <property type="entry name" value="Polyprenyl_synt"/>
</dbReference>
<dbReference type="Gene3D" id="1.10.600.10">
    <property type="entry name" value="Farnesyl Diphosphate Synthase"/>
    <property type="match status" value="1"/>
</dbReference>
<sequence length="369" mass="39924">MSSDFPVVSAGALGIEEYVRRVGELLERFLTDQSKLVYAISPDADELVAAIRDLARQGKRLRARFAYLGFLGGGGDPGSADIVRLGASLELFQAAALIHDDLIDRSDTRRGQPSVHRRFEALHRRSRWARDAARFGEAAAVLAGDLCLSFSEQLFGTMAVPAPTRRVFDAMRAQVMAGQYLDVLEESAGPSHGAEAALERARTVVRFKSAKYSIENPLLLGGTLAGISDDLVQRYSTFALPLGEAFQLRDDVLGVFGDPGTTGKPAGDDLREGKRTELVAHALRLADPDDSEFIQDRLGADDLREEEVRRMCSILAASGALEETESSIDRLSERGFAALEDLLTGIPSVPAEVVASLRALGLQAIRRTA</sequence>
<evidence type="ECO:0000256" key="6">
    <source>
        <dbReference type="RuleBase" id="RU004466"/>
    </source>
</evidence>